<accession>A0A7J7S422</accession>
<dbReference type="GO" id="GO:0005741">
    <property type="term" value="C:mitochondrial outer membrane"/>
    <property type="evidence" value="ECO:0007669"/>
    <property type="project" value="UniProtKB-SubCell"/>
</dbReference>
<feature type="compositionally biased region" description="Polar residues" evidence="10">
    <location>
        <begin position="117"/>
        <end position="138"/>
    </location>
</feature>
<evidence type="ECO:0000313" key="13">
    <source>
        <dbReference type="Proteomes" id="UP000558488"/>
    </source>
</evidence>
<evidence type="ECO:0000256" key="1">
    <source>
        <dbReference type="ARBA" id="ARBA00004374"/>
    </source>
</evidence>
<dbReference type="GO" id="GO:0008053">
    <property type="term" value="P:mitochondrial fusion"/>
    <property type="evidence" value="ECO:0007669"/>
    <property type="project" value="InterPro"/>
</dbReference>
<keyword evidence="4" id="KW-1000">Mitochondrion outer membrane</keyword>
<keyword evidence="7 11" id="KW-0472">Membrane</keyword>
<dbReference type="InterPro" id="IPR019392">
    <property type="entry name" value="Miga"/>
</dbReference>
<evidence type="ECO:0000256" key="2">
    <source>
        <dbReference type="ARBA" id="ARBA00008969"/>
    </source>
</evidence>
<dbReference type="PANTHER" id="PTHR21508:SF4">
    <property type="entry name" value="MITOGUARDIN 2"/>
    <property type="match status" value="1"/>
</dbReference>
<proteinExistence type="inferred from homology"/>
<dbReference type="EMBL" id="JACAGB010000053">
    <property type="protein sequence ID" value="KAF6283109.1"/>
    <property type="molecule type" value="Genomic_DNA"/>
</dbReference>
<keyword evidence="5 11" id="KW-1133">Transmembrane helix</keyword>
<evidence type="ECO:0000256" key="10">
    <source>
        <dbReference type="SAM" id="MobiDB-lite"/>
    </source>
</evidence>
<dbReference type="Pfam" id="PF10265">
    <property type="entry name" value="Miga"/>
    <property type="match status" value="1"/>
</dbReference>
<feature type="compositionally biased region" description="Low complexity" evidence="10">
    <location>
        <begin position="106"/>
        <end position="116"/>
    </location>
</feature>
<gene>
    <name evidence="12" type="ORF">mPipKuh1_011553</name>
</gene>
<evidence type="ECO:0000256" key="3">
    <source>
        <dbReference type="ARBA" id="ARBA00022692"/>
    </source>
</evidence>
<organism evidence="12 13">
    <name type="scientific">Pipistrellus kuhlii</name>
    <name type="common">Kuhl's pipistrelle</name>
    <dbReference type="NCBI Taxonomy" id="59472"/>
    <lineage>
        <taxon>Eukaryota</taxon>
        <taxon>Metazoa</taxon>
        <taxon>Chordata</taxon>
        <taxon>Craniata</taxon>
        <taxon>Vertebrata</taxon>
        <taxon>Euteleostomi</taxon>
        <taxon>Mammalia</taxon>
        <taxon>Eutheria</taxon>
        <taxon>Laurasiatheria</taxon>
        <taxon>Chiroptera</taxon>
        <taxon>Yangochiroptera</taxon>
        <taxon>Vespertilionidae</taxon>
        <taxon>Pipistrellus</taxon>
    </lineage>
</organism>
<evidence type="ECO:0000256" key="9">
    <source>
        <dbReference type="ARBA" id="ARBA00041863"/>
    </source>
</evidence>
<evidence type="ECO:0000256" key="4">
    <source>
        <dbReference type="ARBA" id="ARBA00022787"/>
    </source>
</evidence>
<feature type="region of interest" description="Disordered" evidence="10">
    <location>
        <begin position="183"/>
        <end position="241"/>
    </location>
</feature>
<keyword evidence="6" id="KW-0496">Mitochondrion</keyword>
<dbReference type="Proteomes" id="UP000558488">
    <property type="component" value="Unassembled WGS sequence"/>
</dbReference>
<feature type="region of interest" description="Disordered" evidence="10">
    <location>
        <begin position="67"/>
        <end position="138"/>
    </location>
</feature>
<keyword evidence="13" id="KW-1185">Reference proteome</keyword>
<protein>
    <recommendedName>
        <fullName evidence="8">Mitoguardin 2</fullName>
    </recommendedName>
    <alternativeName>
        <fullName evidence="9">Protein FAM73B</fullName>
    </alternativeName>
</protein>
<dbReference type="AlphaFoldDB" id="A0A7J7S422"/>
<evidence type="ECO:0000256" key="6">
    <source>
        <dbReference type="ARBA" id="ARBA00023128"/>
    </source>
</evidence>
<name>A0A7J7S422_PIPKU</name>
<sequence>MAFRRTEGMSMIQALAMTVAEIPVFLYTTLGQSAFSQLRLTPGLRKVLFATALGTVALALAAHQLKRRRRRKKQVGPEMGGEHLGTVPLPVLMAKKTPSVKKGYSSRRVQSPSSKSNDTLSGISSIEPSKRSGSSHSLASMVAVNTSSPAAAGSGPWDGRGMEEAVMTSDGNAESLYMQGTGRRWPELPGVGQASGNGPGQAQGTSPGAALQPTSPSLPPNPHSLVSSHFWAGDRVGTNQI</sequence>
<comment type="similarity">
    <text evidence="2">Belongs to the mitoguardin family.</text>
</comment>
<feature type="transmembrane region" description="Helical" evidence="11">
    <location>
        <begin position="12"/>
        <end position="35"/>
    </location>
</feature>
<evidence type="ECO:0000256" key="8">
    <source>
        <dbReference type="ARBA" id="ARBA00040959"/>
    </source>
</evidence>
<dbReference type="PANTHER" id="PTHR21508">
    <property type="entry name" value="MITOGUARDIN"/>
    <property type="match status" value="1"/>
</dbReference>
<reference evidence="12 13" key="1">
    <citation type="journal article" date="2020" name="Nature">
        <title>Six reference-quality genomes reveal evolution of bat adaptations.</title>
        <authorList>
            <person name="Jebb D."/>
            <person name="Huang Z."/>
            <person name="Pippel M."/>
            <person name="Hughes G.M."/>
            <person name="Lavrichenko K."/>
            <person name="Devanna P."/>
            <person name="Winkler S."/>
            <person name="Jermiin L.S."/>
            <person name="Skirmuntt E.C."/>
            <person name="Katzourakis A."/>
            <person name="Burkitt-Gray L."/>
            <person name="Ray D.A."/>
            <person name="Sullivan K.A.M."/>
            <person name="Roscito J.G."/>
            <person name="Kirilenko B.M."/>
            <person name="Davalos L.M."/>
            <person name="Corthals A.P."/>
            <person name="Power M.L."/>
            <person name="Jones G."/>
            <person name="Ransome R.D."/>
            <person name="Dechmann D.K.N."/>
            <person name="Locatelli A.G."/>
            <person name="Puechmaille S.J."/>
            <person name="Fedrigo O."/>
            <person name="Jarvis E.D."/>
            <person name="Hiller M."/>
            <person name="Vernes S.C."/>
            <person name="Myers E.W."/>
            <person name="Teeling E.C."/>
        </authorList>
    </citation>
    <scope>NUCLEOTIDE SEQUENCE [LARGE SCALE GENOMIC DNA]</scope>
    <source>
        <strain evidence="12">MPipKuh1</strain>
        <tissue evidence="12">Flight muscle</tissue>
    </source>
</reference>
<evidence type="ECO:0000256" key="5">
    <source>
        <dbReference type="ARBA" id="ARBA00022989"/>
    </source>
</evidence>
<comment type="caution">
    <text evidence="12">The sequence shown here is derived from an EMBL/GenBank/DDBJ whole genome shotgun (WGS) entry which is preliminary data.</text>
</comment>
<keyword evidence="3 11" id="KW-0812">Transmembrane</keyword>
<comment type="subcellular location">
    <subcellularLocation>
        <location evidence="1">Mitochondrion outer membrane</location>
        <topology evidence="1">Multi-pass membrane protein</topology>
    </subcellularLocation>
</comment>
<evidence type="ECO:0000256" key="7">
    <source>
        <dbReference type="ARBA" id="ARBA00023136"/>
    </source>
</evidence>
<feature type="transmembrane region" description="Helical" evidence="11">
    <location>
        <begin position="47"/>
        <end position="65"/>
    </location>
</feature>
<evidence type="ECO:0000256" key="11">
    <source>
        <dbReference type="SAM" id="Phobius"/>
    </source>
</evidence>
<evidence type="ECO:0000313" key="12">
    <source>
        <dbReference type="EMBL" id="KAF6283109.1"/>
    </source>
</evidence>